<feature type="region of interest" description="Disordered" evidence="2">
    <location>
        <begin position="183"/>
        <end position="340"/>
    </location>
</feature>
<evidence type="ECO:0000313" key="4">
    <source>
        <dbReference type="Proteomes" id="UP000492821"/>
    </source>
</evidence>
<keyword evidence="3" id="KW-1133">Transmembrane helix</keyword>
<organism evidence="4 5">
    <name type="scientific">Panagrellus redivivus</name>
    <name type="common">Microworm</name>
    <dbReference type="NCBI Taxonomy" id="6233"/>
    <lineage>
        <taxon>Eukaryota</taxon>
        <taxon>Metazoa</taxon>
        <taxon>Ecdysozoa</taxon>
        <taxon>Nematoda</taxon>
        <taxon>Chromadorea</taxon>
        <taxon>Rhabditida</taxon>
        <taxon>Tylenchina</taxon>
        <taxon>Panagrolaimomorpha</taxon>
        <taxon>Panagrolaimoidea</taxon>
        <taxon>Panagrolaimidae</taxon>
        <taxon>Panagrellus</taxon>
    </lineage>
</organism>
<feature type="coiled-coil region" evidence="1">
    <location>
        <begin position="44"/>
        <end position="134"/>
    </location>
</feature>
<feature type="compositionally biased region" description="Low complexity" evidence="2">
    <location>
        <begin position="314"/>
        <end position="328"/>
    </location>
</feature>
<reference evidence="5" key="2">
    <citation type="submission" date="2020-10" db="UniProtKB">
        <authorList>
            <consortium name="WormBaseParasite"/>
        </authorList>
    </citation>
    <scope>IDENTIFICATION</scope>
</reference>
<keyword evidence="1" id="KW-0175">Coiled coil</keyword>
<dbReference type="AlphaFoldDB" id="A0A7E4UZ97"/>
<feature type="compositionally biased region" description="Polar residues" evidence="2">
    <location>
        <begin position="198"/>
        <end position="209"/>
    </location>
</feature>
<evidence type="ECO:0000313" key="5">
    <source>
        <dbReference type="WBParaSite" id="Pan_g14284.t1"/>
    </source>
</evidence>
<protein>
    <submittedName>
        <fullName evidence="5">Uncharacterized protein</fullName>
    </submittedName>
</protein>
<evidence type="ECO:0000256" key="3">
    <source>
        <dbReference type="SAM" id="Phobius"/>
    </source>
</evidence>
<proteinExistence type="predicted"/>
<feature type="compositionally biased region" description="Basic and acidic residues" evidence="2">
    <location>
        <begin position="237"/>
        <end position="251"/>
    </location>
</feature>
<feature type="compositionally biased region" description="Basic and acidic residues" evidence="2">
    <location>
        <begin position="329"/>
        <end position="340"/>
    </location>
</feature>
<accession>A0A7E4UZ97</accession>
<evidence type="ECO:0000256" key="2">
    <source>
        <dbReference type="SAM" id="MobiDB-lite"/>
    </source>
</evidence>
<feature type="transmembrane region" description="Helical" evidence="3">
    <location>
        <begin position="20"/>
        <end position="37"/>
    </location>
</feature>
<name>A0A7E4UZ97_PANRE</name>
<keyword evidence="3" id="KW-0472">Membrane</keyword>
<dbReference type="WBParaSite" id="Pan_g14284.t1">
    <property type="protein sequence ID" value="Pan_g14284.t1"/>
    <property type="gene ID" value="Pan_g14284"/>
</dbReference>
<evidence type="ECO:0000256" key="1">
    <source>
        <dbReference type="SAM" id="Coils"/>
    </source>
</evidence>
<dbReference type="Proteomes" id="UP000492821">
    <property type="component" value="Unassembled WGS sequence"/>
</dbReference>
<reference evidence="4" key="1">
    <citation type="journal article" date="2013" name="Genetics">
        <title>The draft genome and transcriptome of Panagrellus redivivus are shaped by the harsh demands of a free-living lifestyle.</title>
        <authorList>
            <person name="Srinivasan J."/>
            <person name="Dillman A.R."/>
            <person name="Macchietto M.G."/>
            <person name="Heikkinen L."/>
            <person name="Lakso M."/>
            <person name="Fracchia K.M."/>
            <person name="Antoshechkin I."/>
            <person name="Mortazavi A."/>
            <person name="Wong G."/>
            <person name="Sternberg P.W."/>
        </authorList>
    </citation>
    <scope>NUCLEOTIDE SEQUENCE [LARGE SCALE GENOMIC DNA]</scope>
    <source>
        <strain evidence="4">MT8872</strain>
    </source>
</reference>
<sequence length="340" mass="36852">MEYRHLGGKSHTMASRNTTYFGVLVGLVIVFSLFYLYNSASNDAIALQREVAAQADHLTKLKNEILDLNVNLEKTRDAENTCIRERKGVETQAEECGTKRDQLEAKIRDLESSLTEKEETIKTLRQDIASKAEALESESVKKLAMGQAGIGQEAIIIKLNDTIELLKKDLALKDDVIHALKKNSPLPEGQSDAFSPASEHQSNSETTLKAEQPEANNVLAVPVKPDAVDHPLPSEVNDDKPAPADNEDKPSVEAPEPAKFNGDGAEEEGDRDAAKPEGIAPAALENDKELNFNGDFAGVREPGMRVKMEEAQAAERNAAGAGGDAVIDAAKEDDRDNDGQ</sequence>
<keyword evidence="4" id="KW-1185">Reference proteome</keyword>
<keyword evidence="3" id="KW-0812">Transmembrane</keyword>